<dbReference type="InterPro" id="IPR024516">
    <property type="entry name" value="Mce_C"/>
</dbReference>
<comment type="caution">
    <text evidence="4">The sequence shown here is derived from an EMBL/GenBank/DDBJ whole genome shotgun (WGS) entry which is preliminary data.</text>
</comment>
<dbReference type="InterPro" id="IPR003399">
    <property type="entry name" value="Mce/MlaD"/>
</dbReference>
<dbReference type="InterPro" id="IPR052336">
    <property type="entry name" value="MlaD_Phospholipid_Transporter"/>
</dbReference>
<dbReference type="Pfam" id="PF02470">
    <property type="entry name" value="MlaD"/>
    <property type="match status" value="1"/>
</dbReference>
<dbReference type="InterPro" id="IPR005693">
    <property type="entry name" value="Mce"/>
</dbReference>
<dbReference type="AlphaFoldDB" id="A0A2S6AMQ7"/>
<dbReference type="Proteomes" id="UP000239874">
    <property type="component" value="Unassembled WGS sequence"/>
</dbReference>
<sequence length="405" mass="42757">MIEMSRRMTIVGVIGAVAVLVAVSVVVVRAVTELHKNTVVAYFPSSNGIYVGDDVRILGVAVGKVDKIEAEPRRSKITFSYDSAQKVPADAKAAIISPSLVSARAIQLVPAYTAGPVLADGAVIPENRTAVPVEWDDFRAQLQKLTGALSPPPGQQDSSLGQFMSSVAGNLRGNGADINTTLTQLSNAMSILGDKSTDIFSTVRNLQVFVSALSGSSDLMARLNTDLAGVTQLLDEQPNSIGTATQDLQTALTDIESFVRDNRDNASISAQHLGSITQALHDSEGDVKQLLHIAPTAFQNFVNIYHPAQGSLTGILAFNNFSNPVEFICGAIQAASKKNAEDAAKLCAQYLGPVLKNLEINFPPVGANPITGAAARPNEIDYSEDRLRPSTPQGIEGLLNPGGGR</sequence>
<proteinExistence type="predicted"/>
<name>A0A2S6AMQ7_9NOCA</name>
<feature type="domain" description="Mammalian cell entry C-terminal" evidence="3">
    <location>
        <begin position="117"/>
        <end position="291"/>
    </location>
</feature>
<organism evidence="4 5">
    <name type="scientific">Nocardia nova</name>
    <dbReference type="NCBI Taxonomy" id="37330"/>
    <lineage>
        <taxon>Bacteria</taxon>
        <taxon>Bacillati</taxon>
        <taxon>Actinomycetota</taxon>
        <taxon>Actinomycetes</taxon>
        <taxon>Mycobacteriales</taxon>
        <taxon>Nocardiaceae</taxon>
        <taxon>Nocardia</taxon>
    </lineage>
</organism>
<evidence type="ECO:0000259" key="2">
    <source>
        <dbReference type="Pfam" id="PF02470"/>
    </source>
</evidence>
<dbReference type="GO" id="GO:0005576">
    <property type="term" value="C:extracellular region"/>
    <property type="evidence" value="ECO:0007669"/>
    <property type="project" value="TreeGrafter"/>
</dbReference>
<dbReference type="Pfam" id="PF11887">
    <property type="entry name" value="Mce4_CUP1"/>
    <property type="match status" value="1"/>
</dbReference>
<evidence type="ECO:0000313" key="4">
    <source>
        <dbReference type="EMBL" id="PPJ36527.1"/>
    </source>
</evidence>
<dbReference type="EMBL" id="PSZC01000013">
    <property type="protein sequence ID" value="PPJ36527.1"/>
    <property type="molecule type" value="Genomic_DNA"/>
</dbReference>
<evidence type="ECO:0000313" key="5">
    <source>
        <dbReference type="Proteomes" id="UP000239874"/>
    </source>
</evidence>
<reference evidence="4 5" key="1">
    <citation type="submission" date="2018-02" db="EMBL/GenBank/DDBJ databases">
        <title>8 Nocardia nova and 1 Nocardia cyriacigeorgica strain used for evolution to TMP-SMX.</title>
        <authorList>
            <person name="Mehta H."/>
            <person name="Weng J."/>
            <person name="Shamoo Y."/>
        </authorList>
    </citation>
    <scope>NUCLEOTIDE SEQUENCE [LARGE SCALE GENOMIC DNA]</scope>
    <source>
        <strain evidence="4 5">MDA3139</strain>
    </source>
</reference>
<evidence type="ECO:0000259" key="3">
    <source>
        <dbReference type="Pfam" id="PF11887"/>
    </source>
</evidence>
<protein>
    <submittedName>
        <fullName evidence="4">Mammalian cell entry protein</fullName>
    </submittedName>
</protein>
<feature type="region of interest" description="Disordered" evidence="1">
    <location>
        <begin position="376"/>
        <end position="405"/>
    </location>
</feature>
<evidence type="ECO:0000256" key="1">
    <source>
        <dbReference type="SAM" id="MobiDB-lite"/>
    </source>
</evidence>
<dbReference type="NCBIfam" id="TIGR00996">
    <property type="entry name" value="Mtu_fam_mce"/>
    <property type="match status" value="1"/>
</dbReference>
<gene>
    <name evidence="4" type="ORF">C5E45_19040</name>
</gene>
<dbReference type="PANTHER" id="PTHR33371">
    <property type="entry name" value="INTERMEMBRANE PHOSPHOLIPID TRANSPORT SYSTEM BINDING PROTEIN MLAD-RELATED"/>
    <property type="match status" value="1"/>
</dbReference>
<feature type="domain" description="Mce/MlaD" evidence="2">
    <location>
        <begin position="36"/>
        <end position="110"/>
    </location>
</feature>
<accession>A0A2S6AMQ7</accession>
<dbReference type="PANTHER" id="PTHR33371:SF4">
    <property type="entry name" value="INTERMEMBRANE PHOSPHOLIPID TRANSPORT SYSTEM BINDING PROTEIN MLAD"/>
    <property type="match status" value="1"/>
</dbReference>